<dbReference type="AlphaFoldDB" id="A0A225MZ52"/>
<dbReference type="EMBL" id="NJIH01000001">
    <property type="protein sequence ID" value="OWT66352.1"/>
    <property type="molecule type" value="Genomic_DNA"/>
</dbReference>
<keyword evidence="2" id="KW-1185">Reference proteome</keyword>
<sequence length="173" mass="18716">MDQTKVSLRSVARALSDVVAPAVDRHNAQAQEQLRLAIDCIEFVAGRIDHLYDRERFELRQHLAMGKALLAVAGASASSEFQSLSGAVQAGQDALGRAPALPRLREAGAALAESVCAFIRAASALPEPVCAQVERTVIHASKPRIEFERSWYAPLGFNPDEADVKPLAEVLQF</sequence>
<dbReference type="OrthoDB" id="4490148at2"/>
<dbReference type="Proteomes" id="UP000214603">
    <property type="component" value="Unassembled WGS sequence"/>
</dbReference>
<dbReference type="RefSeq" id="WP_088601478.1">
    <property type="nucleotide sequence ID" value="NZ_NJIH01000001.1"/>
</dbReference>
<proteinExistence type="predicted"/>
<organism evidence="1 2">
    <name type="scientific">Candidimonas nitroreducens</name>
    <dbReference type="NCBI Taxonomy" id="683354"/>
    <lineage>
        <taxon>Bacteria</taxon>
        <taxon>Pseudomonadati</taxon>
        <taxon>Pseudomonadota</taxon>
        <taxon>Betaproteobacteria</taxon>
        <taxon>Burkholderiales</taxon>
        <taxon>Alcaligenaceae</taxon>
        <taxon>Candidimonas</taxon>
    </lineage>
</organism>
<gene>
    <name evidence="1" type="ORF">CEY11_01045</name>
</gene>
<evidence type="ECO:0000313" key="1">
    <source>
        <dbReference type="EMBL" id="OWT66352.1"/>
    </source>
</evidence>
<comment type="caution">
    <text evidence="1">The sequence shown here is derived from an EMBL/GenBank/DDBJ whole genome shotgun (WGS) entry which is preliminary data.</text>
</comment>
<protein>
    <submittedName>
        <fullName evidence="1">Uncharacterized protein</fullName>
    </submittedName>
</protein>
<name>A0A225MZ52_9BURK</name>
<accession>A0A225MZ52</accession>
<reference evidence="2" key="1">
    <citation type="submission" date="2017-06" db="EMBL/GenBank/DDBJ databases">
        <title>Herbaspirillum phytohormonus sp. nov., isolated from the root nodule of Robinia pseudoacacia in lead-zinc mine.</title>
        <authorList>
            <person name="Fan M."/>
            <person name="Lin Y."/>
        </authorList>
    </citation>
    <scope>NUCLEOTIDE SEQUENCE [LARGE SCALE GENOMIC DNA]</scope>
    <source>
        <strain evidence="2">SC-089</strain>
    </source>
</reference>
<evidence type="ECO:0000313" key="2">
    <source>
        <dbReference type="Proteomes" id="UP000214603"/>
    </source>
</evidence>